<organism evidence="7 8">
    <name type="scientific">Hufsiella ginkgonis</name>
    <dbReference type="NCBI Taxonomy" id="2695274"/>
    <lineage>
        <taxon>Bacteria</taxon>
        <taxon>Pseudomonadati</taxon>
        <taxon>Bacteroidota</taxon>
        <taxon>Sphingobacteriia</taxon>
        <taxon>Sphingobacteriales</taxon>
        <taxon>Sphingobacteriaceae</taxon>
        <taxon>Hufsiella</taxon>
    </lineage>
</organism>
<feature type="domain" description="IPT/TIG" evidence="6">
    <location>
        <begin position="119"/>
        <end position="198"/>
    </location>
</feature>
<dbReference type="Proteomes" id="UP000451233">
    <property type="component" value="Unassembled WGS sequence"/>
</dbReference>
<dbReference type="Gene3D" id="2.60.40.10">
    <property type="entry name" value="Immunoglobulins"/>
    <property type="match status" value="2"/>
</dbReference>
<dbReference type="SMART" id="SM00429">
    <property type="entry name" value="IPT"/>
    <property type="match status" value="2"/>
</dbReference>
<dbReference type="SUPFAM" id="SSF52058">
    <property type="entry name" value="L domain-like"/>
    <property type="match status" value="1"/>
</dbReference>
<dbReference type="Pfam" id="PF01833">
    <property type="entry name" value="TIG"/>
    <property type="match status" value="2"/>
</dbReference>
<dbReference type="InterPro" id="IPR036941">
    <property type="entry name" value="Rcpt_L-dom_sf"/>
</dbReference>
<feature type="domain" description="IPT/TIG" evidence="6">
    <location>
        <begin position="38"/>
        <end position="117"/>
    </location>
</feature>
<evidence type="ECO:0000313" key="7">
    <source>
        <dbReference type="EMBL" id="MXV13753.1"/>
    </source>
</evidence>
<comment type="caution">
    <text evidence="7">The sequence shown here is derived from an EMBL/GenBank/DDBJ whole genome shotgun (WGS) entry which is preliminary data.</text>
</comment>
<protein>
    <recommendedName>
        <fullName evidence="6">IPT/TIG domain-containing protein</fullName>
    </recommendedName>
</protein>
<dbReference type="PANTHER" id="PTHR31018:SF3">
    <property type="entry name" value="RECEPTOR PROTEIN-TYROSINE KINASE"/>
    <property type="match status" value="1"/>
</dbReference>
<reference evidence="7 8" key="1">
    <citation type="submission" date="2019-11" db="EMBL/GenBank/DDBJ databases">
        <title>Pedobacter sp. HMF7056 Genome sequencing and assembly.</title>
        <authorList>
            <person name="Kang H."/>
            <person name="Kim H."/>
            <person name="Joh K."/>
        </authorList>
    </citation>
    <scope>NUCLEOTIDE SEQUENCE [LARGE SCALE GENOMIC DNA]</scope>
    <source>
        <strain evidence="7 8">HMF7056</strain>
    </source>
</reference>
<keyword evidence="8" id="KW-1185">Reference proteome</keyword>
<dbReference type="AlphaFoldDB" id="A0A7K1XRZ0"/>
<keyword evidence="3" id="KW-0964">Secreted</keyword>
<proteinExistence type="predicted"/>
<keyword evidence="5" id="KW-0325">Glycoprotein</keyword>
<keyword evidence="2" id="KW-0134">Cell wall</keyword>
<keyword evidence="4" id="KW-0732">Signal</keyword>
<dbReference type="InterPro" id="IPR051648">
    <property type="entry name" value="CWI-Assembly_Regulator"/>
</dbReference>
<dbReference type="InterPro" id="IPR013783">
    <property type="entry name" value="Ig-like_fold"/>
</dbReference>
<evidence type="ECO:0000256" key="3">
    <source>
        <dbReference type="ARBA" id="ARBA00022525"/>
    </source>
</evidence>
<evidence type="ECO:0000313" key="8">
    <source>
        <dbReference type="Proteomes" id="UP000451233"/>
    </source>
</evidence>
<dbReference type="PROSITE" id="PS51257">
    <property type="entry name" value="PROKAR_LIPOPROTEIN"/>
    <property type="match status" value="1"/>
</dbReference>
<comment type="subcellular location">
    <subcellularLocation>
        <location evidence="1">Secreted</location>
        <location evidence="1">Cell wall</location>
    </subcellularLocation>
</comment>
<evidence type="ECO:0000259" key="6">
    <source>
        <dbReference type="SMART" id="SM00429"/>
    </source>
</evidence>
<sequence length="506" mass="52731">MKRILSALFVIIIVISACEKDKKLSPGNTVPVPKPVQGPTITGLSPSVVTAGATAIITGTNLRDAGTPGKVMFNGVSAVIQSFSSTEIKVIVPVTTTGNISIATNSGVISGPTFTYTDPALVSRVTPNSGPAGTIVTLSGLHFGVSLPDVQVMFNGVPAIVQSVTETEIKVITPTCTSGYVTVLKDGLSVNAGMFSYITPTNVPYTGGNVNLSTQALVDEFVVQNMGKQLQISGSLTISGKDITSLSGLANINSVSNMLIIRSCPLLTDVSFLNSVTSAGAVQLSDLSVTNVFMDKLAGTTGSIVVSSCPKLRSLSFKGLTNINGNVLLGGLRISVCEQLTDLDFSALRSCTQAIYISGTAAPDFSKFTSLQSAGSLSIVNNQALTSLRGLDLLTSLTLPALSLAFSSATINGLYITGNGKLNSLAALTNLETCPVMRVTDNAVLNDFCPLKAQVKRLSALPQYSYRAETRIVDVYMTKYVPALTLTANSTFAATQDVLNAITLCK</sequence>
<dbReference type="SUPFAM" id="SSF81296">
    <property type="entry name" value="E set domains"/>
    <property type="match status" value="2"/>
</dbReference>
<dbReference type="InterPro" id="IPR002909">
    <property type="entry name" value="IPT_dom"/>
</dbReference>
<dbReference type="CDD" id="cd00603">
    <property type="entry name" value="IPT_PCSR"/>
    <property type="match status" value="1"/>
</dbReference>
<dbReference type="RefSeq" id="WP_160904783.1">
    <property type="nucleotide sequence ID" value="NZ_WVHS01000001.1"/>
</dbReference>
<accession>A0A7K1XRZ0</accession>
<dbReference type="PANTHER" id="PTHR31018">
    <property type="entry name" value="SPORULATION-SPECIFIC PROTEIN-RELATED"/>
    <property type="match status" value="1"/>
</dbReference>
<evidence type="ECO:0000256" key="2">
    <source>
        <dbReference type="ARBA" id="ARBA00022512"/>
    </source>
</evidence>
<dbReference type="GO" id="GO:0030313">
    <property type="term" value="C:cell envelope"/>
    <property type="evidence" value="ECO:0007669"/>
    <property type="project" value="UniProtKB-SubCell"/>
</dbReference>
<dbReference type="InterPro" id="IPR014756">
    <property type="entry name" value="Ig_E-set"/>
</dbReference>
<evidence type="ECO:0000256" key="5">
    <source>
        <dbReference type="ARBA" id="ARBA00023180"/>
    </source>
</evidence>
<evidence type="ECO:0000256" key="4">
    <source>
        <dbReference type="ARBA" id="ARBA00022729"/>
    </source>
</evidence>
<dbReference type="Gene3D" id="3.80.20.20">
    <property type="entry name" value="Receptor L-domain"/>
    <property type="match status" value="1"/>
</dbReference>
<name>A0A7K1XRZ0_9SPHI</name>
<evidence type="ECO:0000256" key="1">
    <source>
        <dbReference type="ARBA" id="ARBA00004191"/>
    </source>
</evidence>
<dbReference type="EMBL" id="WVHS01000001">
    <property type="protein sequence ID" value="MXV13753.1"/>
    <property type="molecule type" value="Genomic_DNA"/>
</dbReference>
<gene>
    <name evidence="7" type="ORF">GS398_00425</name>
</gene>